<comment type="caution">
    <text evidence="2">The sequence shown here is derived from an EMBL/GenBank/DDBJ whole genome shotgun (WGS) entry which is preliminary data.</text>
</comment>
<dbReference type="Proteomes" id="UP001283341">
    <property type="component" value="Unassembled WGS sequence"/>
</dbReference>
<accession>A0AAE0IB27</accession>
<reference evidence="2" key="1">
    <citation type="journal article" date="2023" name="Mol. Phylogenet. Evol.">
        <title>Genome-scale phylogeny and comparative genomics of the fungal order Sordariales.</title>
        <authorList>
            <person name="Hensen N."/>
            <person name="Bonometti L."/>
            <person name="Westerberg I."/>
            <person name="Brannstrom I.O."/>
            <person name="Guillou S."/>
            <person name="Cros-Aarteil S."/>
            <person name="Calhoun S."/>
            <person name="Haridas S."/>
            <person name="Kuo A."/>
            <person name="Mondo S."/>
            <person name="Pangilinan J."/>
            <person name="Riley R."/>
            <person name="LaButti K."/>
            <person name="Andreopoulos B."/>
            <person name="Lipzen A."/>
            <person name="Chen C."/>
            <person name="Yan M."/>
            <person name="Daum C."/>
            <person name="Ng V."/>
            <person name="Clum A."/>
            <person name="Steindorff A."/>
            <person name="Ohm R.A."/>
            <person name="Martin F."/>
            <person name="Silar P."/>
            <person name="Natvig D.O."/>
            <person name="Lalanne C."/>
            <person name="Gautier V."/>
            <person name="Ament-Velasquez S.L."/>
            <person name="Kruys A."/>
            <person name="Hutchinson M.I."/>
            <person name="Powell A.J."/>
            <person name="Barry K."/>
            <person name="Miller A.N."/>
            <person name="Grigoriev I.V."/>
            <person name="Debuchy R."/>
            <person name="Gladieux P."/>
            <person name="Hiltunen Thoren M."/>
            <person name="Johannesson H."/>
        </authorList>
    </citation>
    <scope>NUCLEOTIDE SEQUENCE</scope>
    <source>
        <strain evidence="2">CBS 118394</strain>
    </source>
</reference>
<feature type="transmembrane region" description="Helical" evidence="1">
    <location>
        <begin position="93"/>
        <end position="112"/>
    </location>
</feature>
<evidence type="ECO:0000313" key="3">
    <source>
        <dbReference type="Proteomes" id="UP001283341"/>
    </source>
</evidence>
<proteinExistence type="predicted"/>
<organism evidence="2 3">
    <name type="scientific">Apodospora peruviana</name>
    <dbReference type="NCBI Taxonomy" id="516989"/>
    <lineage>
        <taxon>Eukaryota</taxon>
        <taxon>Fungi</taxon>
        <taxon>Dikarya</taxon>
        <taxon>Ascomycota</taxon>
        <taxon>Pezizomycotina</taxon>
        <taxon>Sordariomycetes</taxon>
        <taxon>Sordariomycetidae</taxon>
        <taxon>Sordariales</taxon>
        <taxon>Lasiosphaeriaceae</taxon>
        <taxon>Apodospora</taxon>
    </lineage>
</organism>
<dbReference type="EMBL" id="JAUEDM010000003">
    <property type="protein sequence ID" value="KAK3321834.1"/>
    <property type="molecule type" value="Genomic_DNA"/>
</dbReference>
<evidence type="ECO:0000256" key="1">
    <source>
        <dbReference type="SAM" id="Phobius"/>
    </source>
</evidence>
<protein>
    <submittedName>
        <fullName evidence="2">Uncharacterized protein</fullName>
    </submittedName>
</protein>
<dbReference type="AlphaFoldDB" id="A0AAE0IB27"/>
<sequence>MLKQRQSLRHSVRVVLVRRFLSAGVSGDDDEDATTNIRLERGVLGGIDHDYGRDSNPNISNVLLTKASILFTGLDLWARLLNGALVVFVYAKIHSWVGLEVFVFVAYGVIWTRNTRELMAMLTGADDCATTVLRPHPLPAVVRRFNRFLFAAQAITYVTMGIWIVAISTLSGSPPHNTRQPPNTARRFIFLDRYCKRIQISGELGLHSRRVSALAEVALGEKLERRGSYGSAGILFEILGFYGDEQGSMGGESWVKARTEMGAM</sequence>
<keyword evidence="3" id="KW-1185">Reference proteome</keyword>
<reference evidence="2" key="2">
    <citation type="submission" date="2023-06" db="EMBL/GenBank/DDBJ databases">
        <authorList>
            <consortium name="Lawrence Berkeley National Laboratory"/>
            <person name="Haridas S."/>
            <person name="Hensen N."/>
            <person name="Bonometti L."/>
            <person name="Westerberg I."/>
            <person name="Brannstrom I.O."/>
            <person name="Guillou S."/>
            <person name="Cros-Aarteil S."/>
            <person name="Calhoun S."/>
            <person name="Kuo A."/>
            <person name="Mondo S."/>
            <person name="Pangilinan J."/>
            <person name="Riley R."/>
            <person name="Labutti K."/>
            <person name="Andreopoulos B."/>
            <person name="Lipzen A."/>
            <person name="Chen C."/>
            <person name="Yanf M."/>
            <person name="Daum C."/>
            <person name="Ng V."/>
            <person name="Clum A."/>
            <person name="Steindorff A."/>
            <person name="Ohm R."/>
            <person name="Martin F."/>
            <person name="Silar P."/>
            <person name="Natvig D."/>
            <person name="Lalanne C."/>
            <person name="Gautier V."/>
            <person name="Ament-Velasquez S.L."/>
            <person name="Kruys A."/>
            <person name="Hutchinson M.I."/>
            <person name="Powell A.J."/>
            <person name="Barry K."/>
            <person name="Miller A.N."/>
            <person name="Grigoriev I.V."/>
            <person name="Debuchy R."/>
            <person name="Gladieux P."/>
            <person name="Thoren M.H."/>
            <person name="Johannesson H."/>
        </authorList>
    </citation>
    <scope>NUCLEOTIDE SEQUENCE</scope>
    <source>
        <strain evidence="2">CBS 118394</strain>
    </source>
</reference>
<keyword evidence="1" id="KW-0812">Transmembrane</keyword>
<feature type="transmembrane region" description="Helical" evidence="1">
    <location>
        <begin position="63"/>
        <end position="81"/>
    </location>
</feature>
<keyword evidence="1" id="KW-0472">Membrane</keyword>
<evidence type="ECO:0000313" key="2">
    <source>
        <dbReference type="EMBL" id="KAK3321834.1"/>
    </source>
</evidence>
<feature type="transmembrane region" description="Helical" evidence="1">
    <location>
        <begin position="148"/>
        <end position="170"/>
    </location>
</feature>
<name>A0AAE0IB27_9PEZI</name>
<keyword evidence="1" id="KW-1133">Transmembrane helix</keyword>
<gene>
    <name evidence="2" type="ORF">B0H66DRAFT_531198</name>
</gene>